<name>A0A4R3NFT0_9GAMM</name>
<proteinExistence type="predicted"/>
<sequence length="56" mass="6127">METLDTAPLETQLAVDLIYLLESAEVDTNTVLKALEMVKLDYLNKQAAEAACQNGN</sequence>
<gene>
    <name evidence="1" type="ORF">EC835_107127</name>
</gene>
<dbReference type="InterPro" id="IPR019630">
    <property type="entry name" value="DUF2496_YbaM-rel"/>
</dbReference>
<reference evidence="1 2" key="1">
    <citation type="submission" date="2019-03" db="EMBL/GenBank/DDBJ databases">
        <title>Genomic analyses of the natural microbiome of Caenorhabditis elegans.</title>
        <authorList>
            <person name="Samuel B."/>
        </authorList>
    </citation>
    <scope>NUCLEOTIDE SEQUENCE [LARGE SCALE GENOMIC DNA]</scope>
    <source>
        <strain evidence="1 2">JUb102</strain>
    </source>
</reference>
<dbReference type="EMBL" id="SMAS01000007">
    <property type="protein sequence ID" value="TCT31598.1"/>
    <property type="molecule type" value="Genomic_DNA"/>
</dbReference>
<dbReference type="OrthoDB" id="6197868at2"/>
<dbReference type="Proteomes" id="UP000295055">
    <property type="component" value="Unassembled WGS sequence"/>
</dbReference>
<evidence type="ECO:0000313" key="1">
    <source>
        <dbReference type="EMBL" id="TCT31598.1"/>
    </source>
</evidence>
<accession>A0A4R3NFT0</accession>
<protein>
    <submittedName>
        <fullName evidence="1">Uncharacterized protein DUF2496</fullName>
    </submittedName>
</protein>
<dbReference type="RefSeq" id="WP_132496733.1">
    <property type="nucleotide sequence ID" value="NZ_SMAS01000007.1"/>
</dbReference>
<dbReference type="AlphaFoldDB" id="A0A4R3NFT0"/>
<organism evidence="1 2">
    <name type="scientific">Providencia alcalifaciens</name>
    <dbReference type="NCBI Taxonomy" id="126385"/>
    <lineage>
        <taxon>Bacteria</taxon>
        <taxon>Pseudomonadati</taxon>
        <taxon>Pseudomonadota</taxon>
        <taxon>Gammaproteobacteria</taxon>
        <taxon>Enterobacterales</taxon>
        <taxon>Morganellaceae</taxon>
        <taxon>Providencia</taxon>
    </lineage>
</organism>
<dbReference type="Pfam" id="PF10689">
    <property type="entry name" value="DUF2496"/>
    <property type="match status" value="1"/>
</dbReference>
<comment type="caution">
    <text evidence="1">The sequence shown here is derived from an EMBL/GenBank/DDBJ whole genome shotgun (WGS) entry which is preliminary data.</text>
</comment>
<evidence type="ECO:0000313" key="2">
    <source>
        <dbReference type="Proteomes" id="UP000295055"/>
    </source>
</evidence>